<dbReference type="Gene3D" id="3.20.20.80">
    <property type="entry name" value="Glycosidases"/>
    <property type="match status" value="1"/>
</dbReference>
<dbReference type="InterPro" id="IPR017853">
    <property type="entry name" value="GH"/>
</dbReference>
<keyword evidence="1" id="KW-0472">Membrane</keyword>
<feature type="domain" description="Peptidoglycan binding-like" evidence="2">
    <location>
        <begin position="225"/>
        <end position="277"/>
    </location>
</feature>
<dbReference type="Proteomes" id="UP001194098">
    <property type="component" value="Unassembled WGS sequence"/>
</dbReference>
<keyword evidence="1" id="KW-0812">Transmembrane</keyword>
<dbReference type="SUPFAM" id="SSF51445">
    <property type="entry name" value="(Trans)glycosidases"/>
    <property type="match status" value="1"/>
</dbReference>
<accession>A0AAW3W854</accession>
<evidence type="ECO:0000256" key="1">
    <source>
        <dbReference type="SAM" id="Phobius"/>
    </source>
</evidence>
<dbReference type="InterPro" id="IPR036366">
    <property type="entry name" value="PGBDSf"/>
</dbReference>
<dbReference type="CDD" id="cd06418">
    <property type="entry name" value="GH25_BacA-like"/>
    <property type="match status" value="1"/>
</dbReference>
<keyword evidence="1" id="KW-1133">Transmembrane helix</keyword>
<feature type="domain" description="Peptidoglycan binding-like" evidence="2">
    <location>
        <begin position="81"/>
        <end position="135"/>
    </location>
</feature>
<evidence type="ECO:0000259" key="2">
    <source>
        <dbReference type="Pfam" id="PF01471"/>
    </source>
</evidence>
<sequence>MDEMVNKTQNWLNHTYVGIYPYTHIPEDGITGWTTIKALITALQIEIGIPEPNGNFGPATMEKCPTLSINSDASDPKVQHEIYILQGALFCKGYNPTGLTGTFGENTKAAVMKFQADAGLSNPDGIVTPMIFKALLNMDAFVLINNDNLKGDPNIRIIQQNLNRDYNSVIGLIPCDGLYSRSTNKALIYGLQIEEGQTSPDGIWGSNTASKCPVLNVGSTQKKFILLLQYALYCNGFNPNGFDGYYGNGAKSAVTNFQSFCGLKADGIAGSQTFASLLVSTGDNTRKGTACDCSTTVTPAIAATIKSNGYKIVGRYLTGKFRMTSDELKVIFDNGLNVIPIFEVGGYKLEYFSYDQGLLDANSAMLAATQFGFPENTIIYFAVDFDALDYDVTSSILPYFSAINELFANLGSKFKVGIYAPRNVCIRTRNAGYSCSSFVCDMSTGFSGNLGYPLPKDWAFDQISTVTLHGAADIEIDNNIASGRDNGISNISPINILDILNNNSFAKRFGVEFSSPEAEIELLNNALVKISISAAIKAASDGDSSVIKFKGGEFEGTDIQTPLDNLKASLNKDNIELSSILAKANDMELSIKVSTNGASLKIELENSFKVPEYDTFSLSETLSIEFRIDKDKLLEEFELAVNGIVDFVKENPAIGVLAAIAIVAAIIILSTETVFAAAIATLTNGLESIIALA</sequence>
<protein>
    <submittedName>
        <fullName evidence="4">DUF1906 domain-containing protein</fullName>
    </submittedName>
</protein>
<gene>
    <name evidence="4" type="ORF">HGI39_10060</name>
</gene>
<organism evidence="4 5">
    <name type="scientific">Clostridium beijerinckii</name>
    <name type="common">Clostridium MP</name>
    <dbReference type="NCBI Taxonomy" id="1520"/>
    <lineage>
        <taxon>Bacteria</taxon>
        <taxon>Bacillati</taxon>
        <taxon>Bacillota</taxon>
        <taxon>Clostridia</taxon>
        <taxon>Eubacteriales</taxon>
        <taxon>Clostridiaceae</taxon>
        <taxon>Clostridium</taxon>
    </lineage>
</organism>
<reference evidence="4" key="1">
    <citation type="submission" date="2020-04" db="EMBL/GenBank/DDBJ databases">
        <authorList>
            <person name="Brown S."/>
        </authorList>
    </citation>
    <scope>NUCLEOTIDE SEQUENCE</scope>
    <source>
        <strain evidence="4">DJ015</strain>
    </source>
</reference>
<dbReference type="RefSeq" id="WP_171781423.1">
    <property type="nucleotide sequence ID" value="NZ_JABAGV010000021.1"/>
</dbReference>
<evidence type="ECO:0000259" key="3">
    <source>
        <dbReference type="Pfam" id="PF08924"/>
    </source>
</evidence>
<evidence type="ECO:0000313" key="4">
    <source>
        <dbReference type="EMBL" id="MBC2475048.1"/>
    </source>
</evidence>
<dbReference type="Gene3D" id="1.10.101.10">
    <property type="entry name" value="PGBD-like superfamily/PGBD"/>
    <property type="match status" value="2"/>
</dbReference>
<name>A0AAW3W854_CLOBE</name>
<dbReference type="InterPro" id="IPR036365">
    <property type="entry name" value="PGBD-like_sf"/>
</dbReference>
<dbReference type="Pfam" id="PF01471">
    <property type="entry name" value="PG_binding_1"/>
    <property type="match status" value="2"/>
</dbReference>
<dbReference type="SUPFAM" id="SSF47090">
    <property type="entry name" value="PGBD-like"/>
    <property type="match status" value="2"/>
</dbReference>
<comment type="caution">
    <text evidence="4">The sequence shown here is derived from an EMBL/GenBank/DDBJ whole genome shotgun (WGS) entry which is preliminary data.</text>
</comment>
<dbReference type="AlphaFoldDB" id="A0AAW3W854"/>
<feature type="domain" description="Rv2525c-like glycoside hydrolase-like" evidence="3">
    <location>
        <begin position="304"/>
        <end position="480"/>
    </location>
</feature>
<reference evidence="4" key="2">
    <citation type="journal article" date="2022" name="Nat. Biotechnol.">
        <title>Carbon-negative production of acetone and isopropanol by gas fermentation at industrial pilot scale.</title>
        <authorList>
            <person name="Liew F.E."/>
            <person name="Nogle R."/>
            <person name="Abdalla T."/>
            <person name="Rasor B.J."/>
            <person name="Canter C."/>
            <person name="Jensen R.O."/>
            <person name="Wang L."/>
            <person name="Strutz J."/>
            <person name="Chirania P."/>
            <person name="De Tissera S."/>
            <person name="Mueller A.P."/>
            <person name="Ruan Z."/>
            <person name="Gao A."/>
            <person name="Tran L."/>
            <person name="Engle N.L."/>
            <person name="Bromley J.C."/>
            <person name="Daniell J."/>
            <person name="Conrado R."/>
            <person name="Tschaplinski T.J."/>
            <person name="Giannone R.J."/>
            <person name="Hettich R.L."/>
            <person name="Karim A.S."/>
            <person name="Simpson S.D."/>
            <person name="Brown S.D."/>
            <person name="Leang C."/>
            <person name="Jewett M.C."/>
            <person name="Kopke M."/>
        </authorList>
    </citation>
    <scope>NUCLEOTIDE SEQUENCE</scope>
    <source>
        <strain evidence="4">DJ015</strain>
    </source>
</reference>
<dbReference type="InterPro" id="IPR002477">
    <property type="entry name" value="Peptidoglycan-bd-like"/>
</dbReference>
<dbReference type="EMBL" id="JABAGV010000021">
    <property type="protein sequence ID" value="MBC2475048.1"/>
    <property type="molecule type" value="Genomic_DNA"/>
</dbReference>
<dbReference type="Pfam" id="PF08924">
    <property type="entry name" value="Rv2525c_GlyHyd-like"/>
    <property type="match status" value="1"/>
</dbReference>
<feature type="transmembrane region" description="Helical" evidence="1">
    <location>
        <begin position="654"/>
        <end position="680"/>
    </location>
</feature>
<evidence type="ECO:0000313" key="5">
    <source>
        <dbReference type="Proteomes" id="UP001194098"/>
    </source>
</evidence>
<dbReference type="InterPro" id="IPR015020">
    <property type="entry name" value="Rv2525c-like_Glyco_Hydro-like"/>
</dbReference>
<proteinExistence type="predicted"/>